<protein>
    <submittedName>
        <fullName evidence="2">Opacity protein</fullName>
    </submittedName>
</protein>
<dbReference type="STRING" id="112234.SAMN05421768_103218"/>
<dbReference type="EMBL" id="FTNZ01000003">
    <property type="protein sequence ID" value="SIS33249.1"/>
    <property type="molecule type" value="Genomic_DNA"/>
</dbReference>
<dbReference type="SUPFAM" id="SSF56925">
    <property type="entry name" value="OMPA-like"/>
    <property type="match status" value="1"/>
</dbReference>
<feature type="domain" description="Outer membrane protein beta-barrel" evidence="1">
    <location>
        <begin position="45"/>
        <end position="196"/>
    </location>
</feature>
<dbReference type="Pfam" id="PF13568">
    <property type="entry name" value="OMP_b-brl_2"/>
    <property type="match status" value="1"/>
</dbReference>
<proteinExistence type="predicted"/>
<evidence type="ECO:0000313" key="2">
    <source>
        <dbReference type="EMBL" id="SIS33249.1"/>
    </source>
</evidence>
<dbReference type="Proteomes" id="UP000186106">
    <property type="component" value="Unassembled WGS sequence"/>
</dbReference>
<dbReference type="AlphaFoldDB" id="A0A1N7I859"/>
<dbReference type="Gene3D" id="2.40.160.20">
    <property type="match status" value="1"/>
</dbReference>
<gene>
    <name evidence="2" type="ORF">SAMN05421768_103218</name>
</gene>
<evidence type="ECO:0000259" key="1">
    <source>
        <dbReference type="Pfam" id="PF13568"/>
    </source>
</evidence>
<sequence length="216" mass="23814">MILARVVVLHQIFNSNQFMKQQFLALSSLFLCITCSIETHAQQTPAFHIGVKGGANFTKTSTESSSLEGKYGFGYQAGVMTRLDIGSLYVQGEALFNKRKTSYDTKDGGSAKLTWNAIDIPVVIGYKLVNTDDFNVRVFAGGVYSYAFNNKVSSSQAFQEGFKNFDKSNIGVTGGVGVDYKNFTVDLRYETGLSNISKEFKSKPHSFSLGIGYFLF</sequence>
<accession>A0A1N7I859</accession>
<dbReference type="InterPro" id="IPR011250">
    <property type="entry name" value="OMP/PagP_B-barrel"/>
</dbReference>
<dbReference type="InterPro" id="IPR025665">
    <property type="entry name" value="Beta-barrel_OMP_2"/>
</dbReference>
<organism evidence="2 3">
    <name type="scientific">Chryseobacterium joostei</name>
    <dbReference type="NCBI Taxonomy" id="112234"/>
    <lineage>
        <taxon>Bacteria</taxon>
        <taxon>Pseudomonadati</taxon>
        <taxon>Bacteroidota</taxon>
        <taxon>Flavobacteriia</taxon>
        <taxon>Flavobacteriales</taxon>
        <taxon>Weeksellaceae</taxon>
        <taxon>Chryseobacterium group</taxon>
        <taxon>Chryseobacterium</taxon>
    </lineage>
</organism>
<reference evidence="2 3" key="1">
    <citation type="submission" date="2017-01" db="EMBL/GenBank/DDBJ databases">
        <authorList>
            <person name="Mah S.A."/>
            <person name="Swanson W.J."/>
            <person name="Moy G.W."/>
            <person name="Vacquier V.D."/>
        </authorList>
    </citation>
    <scope>NUCLEOTIDE SEQUENCE [LARGE SCALE GENOMIC DNA]</scope>
    <source>
        <strain evidence="2 3">DSM 16927</strain>
    </source>
</reference>
<evidence type="ECO:0000313" key="3">
    <source>
        <dbReference type="Proteomes" id="UP000186106"/>
    </source>
</evidence>
<name>A0A1N7I859_9FLAO</name>